<dbReference type="SUPFAM" id="SSF53254">
    <property type="entry name" value="Phosphoglycerate mutase-like"/>
    <property type="match status" value="1"/>
</dbReference>
<evidence type="ECO:0000256" key="4">
    <source>
        <dbReference type="ARBA" id="ARBA00023235"/>
    </source>
</evidence>
<evidence type="ECO:0000256" key="3">
    <source>
        <dbReference type="ARBA" id="ARBA00023152"/>
    </source>
</evidence>
<dbReference type="Proteomes" id="UP000011083">
    <property type="component" value="Unassembled WGS sequence"/>
</dbReference>
<dbReference type="OMA" id="MERHESK"/>
<dbReference type="InterPro" id="IPR029033">
    <property type="entry name" value="His_PPase_superfam"/>
</dbReference>
<feature type="compositionally biased region" description="Basic and acidic residues" evidence="5">
    <location>
        <begin position="253"/>
        <end position="272"/>
    </location>
</feature>
<organism evidence="6 7">
    <name type="scientific">Acanthamoeba castellanii (strain ATCC 30010 / Neff)</name>
    <dbReference type="NCBI Taxonomy" id="1257118"/>
    <lineage>
        <taxon>Eukaryota</taxon>
        <taxon>Amoebozoa</taxon>
        <taxon>Discosea</taxon>
        <taxon>Longamoebia</taxon>
        <taxon>Centramoebida</taxon>
        <taxon>Acanthamoebidae</taxon>
        <taxon>Acanthamoeba</taxon>
    </lineage>
</organism>
<dbReference type="InterPro" id="IPR013078">
    <property type="entry name" value="His_Pase_superF_clade-1"/>
</dbReference>
<keyword evidence="4" id="KW-0413">Isomerase</keyword>
<dbReference type="KEGG" id="acan:ACA1_285170"/>
<dbReference type="PANTHER" id="PTHR11931">
    <property type="entry name" value="PHOSPHOGLYCERATE MUTASE"/>
    <property type="match status" value="1"/>
</dbReference>
<feature type="region of interest" description="Disordered" evidence="5">
    <location>
        <begin position="253"/>
        <end position="306"/>
    </location>
</feature>
<evidence type="ECO:0000256" key="1">
    <source>
        <dbReference type="ARBA" id="ARBA00006717"/>
    </source>
</evidence>
<protein>
    <recommendedName>
        <fullName evidence="2">phosphoglycerate mutase (2,3-diphosphoglycerate-dependent)</fullName>
        <ecNumber evidence="2">5.4.2.11</ecNumber>
    </recommendedName>
</protein>
<dbReference type="EMBL" id="KB007908">
    <property type="protein sequence ID" value="ELR21178.1"/>
    <property type="molecule type" value="Genomic_DNA"/>
</dbReference>
<dbReference type="GO" id="GO:0004619">
    <property type="term" value="F:phosphoglycerate mutase activity"/>
    <property type="evidence" value="ECO:0007669"/>
    <property type="project" value="UniProtKB-EC"/>
</dbReference>
<keyword evidence="3" id="KW-0324">Glycolysis</keyword>
<reference evidence="6 7" key="1">
    <citation type="journal article" date="2013" name="Genome Biol.">
        <title>Genome of Acanthamoeba castellanii highlights extensive lateral gene transfer and early evolution of tyrosine kinase signaling.</title>
        <authorList>
            <person name="Clarke M."/>
            <person name="Lohan A.J."/>
            <person name="Liu B."/>
            <person name="Lagkouvardos I."/>
            <person name="Roy S."/>
            <person name="Zafar N."/>
            <person name="Bertelli C."/>
            <person name="Schilde C."/>
            <person name="Kianianmomeni A."/>
            <person name="Burglin T.R."/>
            <person name="Frech C."/>
            <person name="Turcotte B."/>
            <person name="Kopec K.O."/>
            <person name="Synnott J.M."/>
            <person name="Choo C."/>
            <person name="Paponov I."/>
            <person name="Finkler A."/>
            <person name="Soon Heng Tan C."/>
            <person name="Hutchins A.P."/>
            <person name="Weinmeier T."/>
            <person name="Rattei T."/>
            <person name="Chu J.S."/>
            <person name="Gimenez G."/>
            <person name="Irimia M."/>
            <person name="Rigden D.J."/>
            <person name="Fitzpatrick D.A."/>
            <person name="Lorenzo-Morales J."/>
            <person name="Bateman A."/>
            <person name="Chiu C.H."/>
            <person name="Tang P."/>
            <person name="Hegemann P."/>
            <person name="Fromm H."/>
            <person name="Raoult D."/>
            <person name="Greub G."/>
            <person name="Miranda-Saavedra D."/>
            <person name="Chen N."/>
            <person name="Nash P."/>
            <person name="Ginger M.L."/>
            <person name="Horn M."/>
            <person name="Schaap P."/>
            <person name="Caler L."/>
            <person name="Loftus B."/>
        </authorList>
    </citation>
    <scope>NUCLEOTIDE SEQUENCE [LARGE SCALE GENOMIC DNA]</scope>
    <source>
        <strain evidence="6 7">Neff</strain>
    </source>
</reference>
<dbReference type="OrthoDB" id="354304at2759"/>
<dbReference type="CDD" id="cd07067">
    <property type="entry name" value="HP_PGM_like"/>
    <property type="match status" value="1"/>
</dbReference>
<evidence type="ECO:0000313" key="6">
    <source>
        <dbReference type="EMBL" id="ELR21178.1"/>
    </source>
</evidence>
<dbReference type="AlphaFoldDB" id="L8H8W9"/>
<dbReference type="GeneID" id="14922058"/>
<dbReference type="EC" id="5.4.2.11" evidence="2"/>
<proteinExistence type="inferred from homology"/>
<dbReference type="Gene3D" id="3.40.50.1240">
    <property type="entry name" value="Phosphoglycerate mutase-like"/>
    <property type="match status" value="1"/>
</dbReference>
<evidence type="ECO:0000256" key="2">
    <source>
        <dbReference type="ARBA" id="ARBA00012028"/>
    </source>
</evidence>
<accession>L8H8W9</accession>
<comment type="similarity">
    <text evidence="1">Belongs to the phosphoglycerate mutase family. BPG-dependent PGAM subfamily.</text>
</comment>
<evidence type="ECO:0000313" key="7">
    <source>
        <dbReference type="Proteomes" id="UP000011083"/>
    </source>
</evidence>
<feature type="compositionally biased region" description="Low complexity" evidence="5">
    <location>
        <begin position="276"/>
        <end position="289"/>
    </location>
</feature>
<name>L8H8W9_ACACF</name>
<dbReference type="InterPro" id="IPR005952">
    <property type="entry name" value="Phosphogly_mut1"/>
</dbReference>
<dbReference type="STRING" id="1257118.L8H8W9"/>
<dbReference type="VEuPathDB" id="AmoebaDB:ACA1_285170"/>
<dbReference type="Pfam" id="PF00300">
    <property type="entry name" value="His_Phos_1"/>
    <property type="match status" value="1"/>
</dbReference>
<gene>
    <name evidence="6" type="ORF">ACA1_285170</name>
</gene>
<dbReference type="RefSeq" id="XP_004344921.1">
    <property type="nucleotide sequence ID" value="XM_004344871.1"/>
</dbReference>
<sequence length="306" mass="35711">MSKLNDDTLWDKQGFKERHTSKYRLTDLGRKQASLAGDYIRKYISKKFDRYYCSEYIRAMETASLLGLDGAQWFCDFYLRERDKGLLGGVSDLQRKEEEHYRSVMAHQERGMTSCSGFKVVMVCHGNIMRAFRVRIERMSQRKFRENEESTDDRDKIWNCQIIHYTRRDPETGIVAPNFYWVRSICPWDTSLSWNVWQPIHRPTYSNEDLAAEVGLVPQLINNDDVELLGQTATEEIVKKRALLTEWKEREEAIAKSDEAEKEKEDKRRARESWLPSNNPSSATSTTTAEGGKGSHHIQQLERVAL</sequence>
<dbReference type="GO" id="GO:0006096">
    <property type="term" value="P:glycolytic process"/>
    <property type="evidence" value="ECO:0007669"/>
    <property type="project" value="UniProtKB-KW"/>
</dbReference>
<evidence type="ECO:0000256" key="5">
    <source>
        <dbReference type="SAM" id="MobiDB-lite"/>
    </source>
</evidence>
<keyword evidence="7" id="KW-1185">Reference proteome</keyword>